<feature type="domain" description="Zinc-ribbon" evidence="2">
    <location>
        <begin position="27"/>
        <end position="120"/>
    </location>
</feature>
<dbReference type="Pfam" id="PF10005">
    <property type="entry name" value="Zn_ribbon_DZR_6"/>
    <property type="match status" value="1"/>
</dbReference>
<accession>A0A157SA51</accession>
<dbReference type="EMBL" id="FKIF01000002">
    <property type="protein sequence ID" value="SAI67249.1"/>
    <property type="molecule type" value="Genomic_DNA"/>
</dbReference>
<sequence>MISFFDSISQQLAGGRRGQGRPTRSRLYQCTCGQPVFFDNTECLNCHNQLGYDPGRGRVVALAPGNKPDTWRTANRQRGKAYKRCANYATPALCNWLVPADSPDALCVACALNRTIPNLSEGDNGRLWFKIEAAKRRLIAQLLTLNLPVQRAEEQGDGGVMFDFLAPDADGKPPMTGHASGLITLNILEADDAYRVRVREQMHEPYRTLVGHFRHEIGHYYWDRLVAGTSWLDSFRQVFGDERADYGEALKVHYEQGPPADWDTRFISTYASSHPWEDWAETWAHYLHMMDTLDTALSFGVGRNTVELPYDPFTVDALYDPTDPGGEQFLGLVNAWVELTGVMNELARSMGQRDFYPFVLPAAVVGKLQFVHRVVKAAPSAASTVAPAAAAPGAAEPDQAPWDAATPDPSGQHQAPSGDGRGAA</sequence>
<dbReference type="InterPro" id="IPR031321">
    <property type="entry name" value="UCP012641"/>
</dbReference>
<feature type="compositionally biased region" description="Low complexity" evidence="1">
    <location>
        <begin position="385"/>
        <end position="401"/>
    </location>
</feature>
<name>A0A157SA51_9BORD</name>
<evidence type="ECO:0000256" key="1">
    <source>
        <dbReference type="SAM" id="MobiDB-lite"/>
    </source>
</evidence>
<reference evidence="3 4" key="1">
    <citation type="submission" date="2016-04" db="EMBL/GenBank/DDBJ databases">
        <authorList>
            <consortium name="Pathogen Informatics"/>
        </authorList>
    </citation>
    <scope>NUCLEOTIDE SEQUENCE [LARGE SCALE GENOMIC DNA]</scope>
    <source>
        <strain evidence="3 4">H050680373</strain>
    </source>
</reference>
<evidence type="ECO:0000313" key="3">
    <source>
        <dbReference type="EMBL" id="SAI67249.1"/>
    </source>
</evidence>
<gene>
    <name evidence="3" type="ORF">SAMEA3906486_01403</name>
</gene>
<feature type="region of interest" description="Disordered" evidence="1">
    <location>
        <begin position="385"/>
        <end position="424"/>
    </location>
</feature>
<dbReference type="STRING" id="288768.SAMEA3906486_01403"/>
<dbReference type="AlphaFoldDB" id="A0A157SA51"/>
<dbReference type="Pfam" id="PF15887">
    <property type="entry name" value="Peptidase_Mx"/>
    <property type="match status" value="1"/>
</dbReference>
<dbReference type="InterPro" id="IPR011201">
    <property type="entry name" value="Zinc-ribbon_6_bact"/>
</dbReference>
<organism evidence="3 4">
    <name type="scientific">Bordetella ansorpii</name>
    <dbReference type="NCBI Taxonomy" id="288768"/>
    <lineage>
        <taxon>Bacteria</taxon>
        <taxon>Pseudomonadati</taxon>
        <taxon>Pseudomonadota</taxon>
        <taxon>Betaproteobacteria</taxon>
        <taxon>Burkholderiales</taxon>
        <taxon>Alcaligenaceae</taxon>
        <taxon>Bordetella</taxon>
    </lineage>
</organism>
<evidence type="ECO:0000313" key="4">
    <source>
        <dbReference type="Proteomes" id="UP000076848"/>
    </source>
</evidence>
<dbReference type="PIRSF" id="PIRSF012641">
    <property type="entry name" value="UCP012641"/>
    <property type="match status" value="1"/>
</dbReference>
<dbReference type="Gene3D" id="3.40.390.70">
    <property type="match status" value="1"/>
</dbReference>
<dbReference type="OrthoDB" id="256753at2"/>
<dbReference type="RefSeq" id="WP_082852927.1">
    <property type="nucleotide sequence ID" value="NZ_FKIF01000002.1"/>
</dbReference>
<dbReference type="Proteomes" id="UP000076848">
    <property type="component" value="Unassembled WGS sequence"/>
</dbReference>
<protein>
    <submittedName>
        <fullName evidence="3">Uncharacterized protein conserved in bacteria (DUF2248)</fullName>
    </submittedName>
</protein>
<evidence type="ECO:0000259" key="2">
    <source>
        <dbReference type="Pfam" id="PF10005"/>
    </source>
</evidence>
<proteinExistence type="predicted"/>
<keyword evidence="4" id="KW-1185">Reference proteome</keyword>